<evidence type="ECO:0000256" key="6">
    <source>
        <dbReference type="SAM" id="Phobius"/>
    </source>
</evidence>
<dbReference type="AlphaFoldDB" id="A0A1Y1WJQ4"/>
<keyword evidence="9" id="KW-1185">Reference proteome</keyword>
<dbReference type="OrthoDB" id="5525680at2759"/>
<feature type="domain" description="DUF202" evidence="7">
    <location>
        <begin position="66"/>
        <end position="103"/>
    </location>
</feature>
<sequence>MSWRVLYTESDSLLQSASRPWSPAGRSVSASSGSTGSTAFDPAAEDRVLGITGIPSEIDNKGSTARDFYAAERNFLSWFRLGLAIMATGMAALADFNGSRNSFPDNIEFSRFYYWLSDFVDQHTTGLGLLLFFPGGCHYCGINGFICSCTCAAGGETPAAAVVRCSPDCSGVYRRYNHHHHRAVHAAVTTSVI</sequence>
<dbReference type="GO" id="GO:0012505">
    <property type="term" value="C:endomembrane system"/>
    <property type="evidence" value="ECO:0007669"/>
    <property type="project" value="UniProtKB-SubCell"/>
</dbReference>
<keyword evidence="2 6" id="KW-0812">Transmembrane</keyword>
<evidence type="ECO:0000256" key="2">
    <source>
        <dbReference type="ARBA" id="ARBA00022692"/>
    </source>
</evidence>
<evidence type="ECO:0000313" key="8">
    <source>
        <dbReference type="EMBL" id="ORX73334.1"/>
    </source>
</evidence>
<dbReference type="GeneID" id="63808897"/>
<keyword evidence="3 6" id="KW-1133">Transmembrane helix</keyword>
<name>A0A1Y1WJQ4_9FUNG</name>
<dbReference type="Proteomes" id="UP000193922">
    <property type="component" value="Unassembled WGS sequence"/>
</dbReference>
<accession>A0A1Y1WJQ4</accession>
<dbReference type="InterPro" id="IPR003807">
    <property type="entry name" value="DUF202"/>
</dbReference>
<evidence type="ECO:0000256" key="1">
    <source>
        <dbReference type="ARBA" id="ARBA00004127"/>
    </source>
</evidence>
<protein>
    <recommendedName>
        <fullName evidence="7">DUF202 domain-containing protein</fullName>
    </recommendedName>
</protein>
<organism evidence="8 9">
    <name type="scientific">Linderina pennispora</name>
    <dbReference type="NCBI Taxonomy" id="61395"/>
    <lineage>
        <taxon>Eukaryota</taxon>
        <taxon>Fungi</taxon>
        <taxon>Fungi incertae sedis</taxon>
        <taxon>Zoopagomycota</taxon>
        <taxon>Kickxellomycotina</taxon>
        <taxon>Kickxellomycetes</taxon>
        <taxon>Kickxellales</taxon>
        <taxon>Kickxellaceae</taxon>
        <taxon>Linderina</taxon>
    </lineage>
</organism>
<gene>
    <name evidence="8" type="ORF">DL89DRAFT_91504</name>
</gene>
<evidence type="ECO:0000313" key="9">
    <source>
        <dbReference type="Proteomes" id="UP000193922"/>
    </source>
</evidence>
<evidence type="ECO:0000256" key="5">
    <source>
        <dbReference type="SAM" id="MobiDB-lite"/>
    </source>
</evidence>
<dbReference type="RefSeq" id="XP_040746674.1">
    <property type="nucleotide sequence ID" value="XM_040892249.1"/>
</dbReference>
<feature type="region of interest" description="Disordered" evidence="5">
    <location>
        <begin position="16"/>
        <end position="41"/>
    </location>
</feature>
<comment type="caution">
    <text evidence="8">The sequence shown here is derived from an EMBL/GenBank/DDBJ whole genome shotgun (WGS) entry which is preliminary data.</text>
</comment>
<feature type="compositionally biased region" description="Low complexity" evidence="5">
    <location>
        <begin position="22"/>
        <end position="39"/>
    </location>
</feature>
<evidence type="ECO:0000259" key="7">
    <source>
        <dbReference type="Pfam" id="PF02656"/>
    </source>
</evidence>
<reference evidence="8 9" key="1">
    <citation type="submission" date="2016-07" db="EMBL/GenBank/DDBJ databases">
        <title>Pervasive Adenine N6-methylation of Active Genes in Fungi.</title>
        <authorList>
            <consortium name="DOE Joint Genome Institute"/>
            <person name="Mondo S.J."/>
            <person name="Dannebaum R.O."/>
            <person name="Kuo R.C."/>
            <person name="Labutti K."/>
            <person name="Haridas S."/>
            <person name="Kuo A."/>
            <person name="Salamov A."/>
            <person name="Ahrendt S.R."/>
            <person name="Lipzen A."/>
            <person name="Sullivan W."/>
            <person name="Andreopoulos W.B."/>
            <person name="Clum A."/>
            <person name="Lindquist E."/>
            <person name="Daum C."/>
            <person name="Ramamoorthy G.K."/>
            <person name="Gryganskyi A."/>
            <person name="Culley D."/>
            <person name="Magnuson J.K."/>
            <person name="James T.Y."/>
            <person name="O'Malley M.A."/>
            <person name="Stajich J.E."/>
            <person name="Spatafora J.W."/>
            <person name="Visel A."/>
            <person name="Grigoriev I.V."/>
        </authorList>
    </citation>
    <scope>NUCLEOTIDE SEQUENCE [LARGE SCALE GENOMIC DNA]</scope>
    <source>
        <strain evidence="8 9">ATCC 12442</strain>
    </source>
</reference>
<proteinExistence type="predicted"/>
<evidence type="ECO:0000256" key="4">
    <source>
        <dbReference type="ARBA" id="ARBA00023136"/>
    </source>
</evidence>
<keyword evidence="4 6" id="KW-0472">Membrane</keyword>
<dbReference type="EMBL" id="MCFD01000002">
    <property type="protein sequence ID" value="ORX73334.1"/>
    <property type="molecule type" value="Genomic_DNA"/>
</dbReference>
<dbReference type="Pfam" id="PF02656">
    <property type="entry name" value="DUF202"/>
    <property type="match status" value="1"/>
</dbReference>
<feature type="transmembrane region" description="Helical" evidence="6">
    <location>
        <begin position="75"/>
        <end position="94"/>
    </location>
</feature>
<evidence type="ECO:0000256" key="3">
    <source>
        <dbReference type="ARBA" id="ARBA00022989"/>
    </source>
</evidence>
<comment type="subcellular location">
    <subcellularLocation>
        <location evidence="1">Endomembrane system</location>
        <topology evidence="1">Multi-pass membrane protein</topology>
    </subcellularLocation>
</comment>